<sequence length="173" mass="19384">MGVHITLDDFGTKYSSFSLIRQLPFTRNKIDRSFIQDIANNNQSATIVSAICLICSGLSVRSTAEGVETAKQMRRLIAEGCTDLQGYLISKPYRRPCRALVTIFAEVGLSAWRRVYLIISIDLSSNACFCGLPQAFSKSIARVWQQPHSWMPNPTVIRRSMLRSKILVEGLLV</sequence>
<name>A0ABR7RVB2_9PROT</name>
<evidence type="ECO:0000259" key="1">
    <source>
        <dbReference type="PROSITE" id="PS50883"/>
    </source>
</evidence>
<dbReference type="PROSITE" id="PS50883">
    <property type="entry name" value="EAL"/>
    <property type="match status" value="1"/>
</dbReference>
<dbReference type="RefSeq" id="WP_187787156.1">
    <property type="nucleotide sequence ID" value="NZ_JACTVA010000094.1"/>
</dbReference>
<protein>
    <submittedName>
        <fullName evidence="2">EAL domain-containing protein</fullName>
    </submittedName>
</protein>
<dbReference type="EMBL" id="JACTVA010000094">
    <property type="protein sequence ID" value="MBC9210041.1"/>
    <property type="molecule type" value="Genomic_DNA"/>
</dbReference>
<dbReference type="Pfam" id="PF00563">
    <property type="entry name" value="EAL"/>
    <property type="match status" value="1"/>
</dbReference>
<evidence type="ECO:0000313" key="2">
    <source>
        <dbReference type="EMBL" id="MBC9210041.1"/>
    </source>
</evidence>
<organism evidence="2 3">
    <name type="scientific">Teichococcus aerophilus</name>
    <dbReference type="NCBI Taxonomy" id="1224513"/>
    <lineage>
        <taxon>Bacteria</taxon>
        <taxon>Pseudomonadati</taxon>
        <taxon>Pseudomonadota</taxon>
        <taxon>Alphaproteobacteria</taxon>
        <taxon>Acetobacterales</taxon>
        <taxon>Roseomonadaceae</taxon>
        <taxon>Roseomonas</taxon>
    </lineage>
</organism>
<proteinExistence type="predicted"/>
<comment type="caution">
    <text evidence="2">The sequence shown here is derived from an EMBL/GenBank/DDBJ whole genome shotgun (WGS) entry which is preliminary data.</text>
</comment>
<keyword evidence="3" id="KW-1185">Reference proteome</keyword>
<dbReference type="InterPro" id="IPR001633">
    <property type="entry name" value="EAL_dom"/>
</dbReference>
<dbReference type="CDD" id="cd01948">
    <property type="entry name" value="EAL"/>
    <property type="match status" value="1"/>
</dbReference>
<accession>A0ABR7RVB2</accession>
<dbReference type="InterPro" id="IPR035919">
    <property type="entry name" value="EAL_sf"/>
</dbReference>
<dbReference type="InterPro" id="IPR050706">
    <property type="entry name" value="Cyclic-di-GMP_PDE-like"/>
</dbReference>
<dbReference type="PANTHER" id="PTHR33121:SF70">
    <property type="entry name" value="SIGNALING PROTEIN YKOW"/>
    <property type="match status" value="1"/>
</dbReference>
<dbReference type="Gene3D" id="3.20.20.450">
    <property type="entry name" value="EAL domain"/>
    <property type="match status" value="1"/>
</dbReference>
<dbReference type="PANTHER" id="PTHR33121">
    <property type="entry name" value="CYCLIC DI-GMP PHOSPHODIESTERASE PDEF"/>
    <property type="match status" value="1"/>
</dbReference>
<reference evidence="2 3" key="1">
    <citation type="journal article" date="2013" name="Int. J. Syst. Evol. Microbiol.">
        <title>Roseomonas aerophila sp. nov., isolated from air.</title>
        <authorList>
            <person name="Kim S.J."/>
            <person name="Weon H.Y."/>
            <person name="Ahn J.H."/>
            <person name="Hong S.B."/>
            <person name="Seok S.J."/>
            <person name="Whang K.S."/>
            <person name="Kwon S.W."/>
        </authorList>
    </citation>
    <scope>NUCLEOTIDE SEQUENCE [LARGE SCALE GENOMIC DNA]</scope>
    <source>
        <strain evidence="2 3">NBRC 108923</strain>
    </source>
</reference>
<feature type="domain" description="EAL" evidence="1">
    <location>
        <begin position="1"/>
        <end position="106"/>
    </location>
</feature>
<gene>
    <name evidence="2" type="ORF">IBL26_24655</name>
</gene>
<dbReference type="Proteomes" id="UP000626026">
    <property type="component" value="Unassembled WGS sequence"/>
</dbReference>
<dbReference type="SUPFAM" id="SSF141868">
    <property type="entry name" value="EAL domain-like"/>
    <property type="match status" value="1"/>
</dbReference>
<evidence type="ECO:0000313" key="3">
    <source>
        <dbReference type="Proteomes" id="UP000626026"/>
    </source>
</evidence>